<dbReference type="PRINTS" id="PR00081">
    <property type="entry name" value="GDHRDH"/>
</dbReference>
<dbReference type="Gene3D" id="3.40.50.720">
    <property type="entry name" value="NAD(P)-binding Rossmann-like Domain"/>
    <property type="match status" value="1"/>
</dbReference>
<evidence type="ECO:0000256" key="1">
    <source>
        <dbReference type="ARBA" id="ARBA00023002"/>
    </source>
</evidence>
<dbReference type="SUPFAM" id="SSF51735">
    <property type="entry name" value="NAD(P)-binding Rossmann-fold domains"/>
    <property type="match status" value="1"/>
</dbReference>
<proteinExistence type="predicted"/>
<name>A0A919T006_9ACTN</name>
<evidence type="ECO:0000313" key="2">
    <source>
        <dbReference type="EMBL" id="GIM80333.1"/>
    </source>
</evidence>
<dbReference type="Pfam" id="PF00106">
    <property type="entry name" value="adh_short"/>
    <property type="match status" value="1"/>
</dbReference>
<dbReference type="GO" id="GO:0016491">
    <property type="term" value="F:oxidoreductase activity"/>
    <property type="evidence" value="ECO:0007669"/>
    <property type="project" value="UniProtKB-KW"/>
</dbReference>
<sequence length="311" mass="32823">MRAASRASPLVVAGSAVIFGMAATLAGGGWSNAPVGRTVVVTGASSGIGLAGATALARGGDEVVLLGRDPGRLQAAVETVREASGRTPAAYRADFAVLDEVREVGRRVADELELIHVLVNNAGQLARARHRTVDGFDLGVQVNHLGGFLLANLLVDRLRAAATPAEPARIVTTGSLAEAWGTLDVNRPGRLQMSRWLAYGAGKQANLLFTVEAARRWTAYDIVATCFFPGLVRSGFGGRSPLWELAKLVPMAFRDAEEGAETLLWLANDPAALVPGGYFAWRRPFAATGRSTSPERARRLWDASLTAVGLS</sequence>
<dbReference type="PANTHER" id="PTHR43157:SF31">
    <property type="entry name" value="PHOSPHATIDYLINOSITOL-GLYCAN BIOSYNTHESIS CLASS F PROTEIN"/>
    <property type="match status" value="1"/>
</dbReference>
<evidence type="ECO:0000313" key="3">
    <source>
        <dbReference type="Proteomes" id="UP000680865"/>
    </source>
</evidence>
<keyword evidence="3" id="KW-1185">Reference proteome</keyword>
<dbReference type="EMBL" id="BOQP01000042">
    <property type="protein sequence ID" value="GIM80333.1"/>
    <property type="molecule type" value="Genomic_DNA"/>
</dbReference>
<gene>
    <name evidence="2" type="ORF">Aco04nite_70170</name>
</gene>
<reference evidence="2" key="1">
    <citation type="submission" date="2021-03" db="EMBL/GenBank/DDBJ databases">
        <title>Whole genome shotgun sequence of Actinoplanes consettensis NBRC 14913.</title>
        <authorList>
            <person name="Komaki H."/>
            <person name="Tamura T."/>
        </authorList>
    </citation>
    <scope>NUCLEOTIDE SEQUENCE</scope>
    <source>
        <strain evidence="2">NBRC 14913</strain>
    </source>
</reference>
<protein>
    <submittedName>
        <fullName evidence="2">Retinol dehydrogenase</fullName>
    </submittedName>
</protein>
<keyword evidence="1" id="KW-0560">Oxidoreductase</keyword>
<organism evidence="2 3">
    <name type="scientific">Winogradskya consettensis</name>
    <dbReference type="NCBI Taxonomy" id="113560"/>
    <lineage>
        <taxon>Bacteria</taxon>
        <taxon>Bacillati</taxon>
        <taxon>Actinomycetota</taxon>
        <taxon>Actinomycetes</taxon>
        <taxon>Micromonosporales</taxon>
        <taxon>Micromonosporaceae</taxon>
        <taxon>Winogradskya</taxon>
    </lineage>
</organism>
<dbReference type="InterPro" id="IPR036291">
    <property type="entry name" value="NAD(P)-bd_dom_sf"/>
</dbReference>
<dbReference type="PANTHER" id="PTHR43157">
    <property type="entry name" value="PHOSPHATIDYLINOSITOL-GLYCAN BIOSYNTHESIS CLASS F PROTEIN-RELATED"/>
    <property type="match status" value="1"/>
</dbReference>
<comment type="caution">
    <text evidence="2">The sequence shown here is derived from an EMBL/GenBank/DDBJ whole genome shotgun (WGS) entry which is preliminary data.</text>
</comment>
<dbReference type="Proteomes" id="UP000680865">
    <property type="component" value="Unassembled WGS sequence"/>
</dbReference>
<dbReference type="AlphaFoldDB" id="A0A919T006"/>
<accession>A0A919T006</accession>
<dbReference type="InterPro" id="IPR002347">
    <property type="entry name" value="SDR_fam"/>
</dbReference>